<name>A0ACC0YMX9_9ROSI</name>
<proteinExistence type="predicted"/>
<dbReference type="EMBL" id="CM047741">
    <property type="protein sequence ID" value="KAJ0038808.1"/>
    <property type="molecule type" value="Genomic_DNA"/>
</dbReference>
<organism evidence="1 2">
    <name type="scientific">Pistacia integerrima</name>
    <dbReference type="NCBI Taxonomy" id="434235"/>
    <lineage>
        <taxon>Eukaryota</taxon>
        <taxon>Viridiplantae</taxon>
        <taxon>Streptophyta</taxon>
        <taxon>Embryophyta</taxon>
        <taxon>Tracheophyta</taxon>
        <taxon>Spermatophyta</taxon>
        <taxon>Magnoliopsida</taxon>
        <taxon>eudicotyledons</taxon>
        <taxon>Gunneridae</taxon>
        <taxon>Pentapetalae</taxon>
        <taxon>rosids</taxon>
        <taxon>malvids</taxon>
        <taxon>Sapindales</taxon>
        <taxon>Anacardiaceae</taxon>
        <taxon>Pistacia</taxon>
    </lineage>
</organism>
<sequence length="83" mass="8585">MGSKDTSFGTSWADQWDSKENPTANDPSASDTAKKGGDGGGGKSKYSKKVEEGLGKTKAAAVTGMKKAKLGASLSFGWIKQKV</sequence>
<gene>
    <name evidence="1" type="ORF">Pint_23083</name>
</gene>
<keyword evidence="2" id="KW-1185">Reference proteome</keyword>
<protein>
    <submittedName>
        <fullName evidence="1">Uncharacterized protein</fullName>
    </submittedName>
</protein>
<comment type="caution">
    <text evidence="1">The sequence shown here is derived from an EMBL/GenBank/DDBJ whole genome shotgun (WGS) entry which is preliminary data.</text>
</comment>
<dbReference type="Proteomes" id="UP001163603">
    <property type="component" value="Chromosome 6"/>
</dbReference>
<accession>A0ACC0YMX9</accession>
<reference evidence="2" key="1">
    <citation type="journal article" date="2023" name="G3 (Bethesda)">
        <title>Genome assembly and association tests identify interacting loci associated with vigor, precocity, and sex in interspecific pistachio rootstocks.</title>
        <authorList>
            <person name="Palmer W."/>
            <person name="Jacygrad E."/>
            <person name="Sagayaradj S."/>
            <person name="Cavanaugh K."/>
            <person name="Han R."/>
            <person name="Bertier L."/>
            <person name="Beede B."/>
            <person name="Kafkas S."/>
            <person name="Golino D."/>
            <person name="Preece J."/>
            <person name="Michelmore R."/>
        </authorList>
    </citation>
    <scope>NUCLEOTIDE SEQUENCE [LARGE SCALE GENOMIC DNA]</scope>
</reference>
<evidence type="ECO:0000313" key="1">
    <source>
        <dbReference type="EMBL" id="KAJ0038808.1"/>
    </source>
</evidence>
<evidence type="ECO:0000313" key="2">
    <source>
        <dbReference type="Proteomes" id="UP001163603"/>
    </source>
</evidence>